<dbReference type="InterPro" id="IPR036942">
    <property type="entry name" value="Beta-barrel_TonB_sf"/>
</dbReference>
<dbReference type="SUPFAM" id="SSF49464">
    <property type="entry name" value="Carboxypeptidase regulatory domain-like"/>
    <property type="match status" value="1"/>
</dbReference>
<dbReference type="Gene3D" id="2.170.130.10">
    <property type="entry name" value="TonB-dependent receptor, plug domain"/>
    <property type="match status" value="1"/>
</dbReference>
<evidence type="ECO:0000256" key="2">
    <source>
        <dbReference type="ARBA" id="ARBA00022448"/>
    </source>
</evidence>
<dbReference type="InterPro" id="IPR008969">
    <property type="entry name" value="CarboxyPept-like_regulatory"/>
</dbReference>
<dbReference type="SUPFAM" id="SSF56935">
    <property type="entry name" value="Porins"/>
    <property type="match status" value="1"/>
</dbReference>
<dbReference type="InterPro" id="IPR039426">
    <property type="entry name" value="TonB-dep_rcpt-like"/>
</dbReference>
<organism evidence="8">
    <name type="scientific">marine metagenome</name>
    <dbReference type="NCBI Taxonomy" id="408172"/>
    <lineage>
        <taxon>unclassified sequences</taxon>
        <taxon>metagenomes</taxon>
        <taxon>ecological metagenomes</taxon>
    </lineage>
</organism>
<dbReference type="InterPro" id="IPR012910">
    <property type="entry name" value="Plug_dom"/>
</dbReference>
<dbReference type="EMBL" id="UINC01000487">
    <property type="protein sequence ID" value="SUZ56208.1"/>
    <property type="molecule type" value="Genomic_DNA"/>
</dbReference>
<evidence type="ECO:0000313" key="8">
    <source>
        <dbReference type="EMBL" id="SUZ56208.1"/>
    </source>
</evidence>
<gene>
    <name evidence="8" type="ORF">METZ01_LOCUS9062</name>
</gene>
<evidence type="ECO:0000259" key="7">
    <source>
        <dbReference type="Pfam" id="PF07715"/>
    </source>
</evidence>
<keyword evidence="6" id="KW-0998">Cell outer membrane</keyword>
<dbReference type="Gene3D" id="2.40.170.20">
    <property type="entry name" value="TonB-dependent receptor, beta-barrel domain"/>
    <property type="match status" value="1"/>
</dbReference>
<protein>
    <recommendedName>
        <fullName evidence="7">TonB-dependent receptor plug domain-containing protein</fullName>
    </recommendedName>
</protein>
<dbReference type="GO" id="GO:0015344">
    <property type="term" value="F:siderophore uptake transmembrane transporter activity"/>
    <property type="evidence" value="ECO:0007669"/>
    <property type="project" value="TreeGrafter"/>
</dbReference>
<sequence>MRSLFVFILFSFFSYDLFSQNKVFLSGSVKDVNKESLVGINIYLTNNKNVGTISDYEGNYSLEVSGELPIQLTFSGIGYETTYITIDEYGAINEDIILNESVVFGDEVIVSASLFEQNILTSPVSIEKLDILDIEQSSAANFYDELYKIKGVDMIVQSLSMRFPNSRGFNGNTNYRINQLIDGVNNSSPGLSFSPGNIFGLTQLDIESVELLVGASSALYGPGGMNGTLLMTSKNPFDYQGLSLSLQGGIMHLNNDYDNKISPMNDIGFRYGKKVNEKFAFKLTGGYMKADDWNANDYRNKRNLDDNLSNRWTDSSYDGVNVYGDEISINMEDIEDQIAVGFAENLGYVEGTSEYQQSIDMIKGIIPNQNLTRTGFKEKDLVSYNAENIKLGTSLHYRINSSLETIFQLNYAKGTSVYSAQNRFSLNDFSIYNYKAEIKSDNFLFRLSGTNENSGNTYDAGTLALQINEAWKPSQLWYQDYFTGFLTGKLAYAMDDDEASVYARQVADNINEFGNVLDNSKPFFPKSGSDYFNSLKKDIINKNIADGGAKVIDKSSTYNFDFNYNFKNQISSFNLLVGGNYKYTVINSEGSIFYDEPGNPLEIYEFGAFLQYTDEWVGKKIFPNFSLRFDKNQHFSPRLTPRFSMVYSVDDSNLKFIRMSAQTAFRFPSVVDQWTNLFVAPVYVVGGQSELQDVYNLQGSNIYPLDGNNPVLSKPILTDVFDIPAFGPEKVTAFEIGYKGLYMNRKFLFDGYVFYNNYNGFLAFQLLAQNPNTPDEKRFQTTISLDQPVTSYGWALGFEYKMLNNYELSANVSYNDVNKVDNPGFQIQFNTSDYRYNISIGNRKLTNKIGFNLNYRWQNSFIWESNFGVGKIPSIHNIDAQVTYDIKKLHSKIKIGGSNILNNYHTTSFGSA</sequence>
<dbReference type="InterPro" id="IPR037066">
    <property type="entry name" value="Plug_dom_sf"/>
</dbReference>
<keyword evidence="3" id="KW-0812">Transmembrane</keyword>
<name>A0A381NQT5_9ZZZZ</name>
<evidence type="ECO:0000256" key="3">
    <source>
        <dbReference type="ARBA" id="ARBA00022692"/>
    </source>
</evidence>
<dbReference type="PANTHER" id="PTHR30069:SF29">
    <property type="entry name" value="HEMOGLOBIN AND HEMOGLOBIN-HAPTOGLOBIN-BINDING PROTEIN 1-RELATED"/>
    <property type="match status" value="1"/>
</dbReference>
<proteinExistence type="predicted"/>
<dbReference type="Pfam" id="PF13715">
    <property type="entry name" value="CarbopepD_reg_2"/>
    <property type="match status" value="1"/>
</dbReference>
<dbReference type="Pfam" id="PF07715">
    <property type="entry name" value="Plug"/>
    <property type="match status" value="1"/>
</dbReference>
<dbReference type="PANTHER" id="PTHR30069">
    <property type="entry name" value="TONB-DEPENDENT OUTER MEMBRANE RECEPTOR"/>
    <property type="match status" value="1"/>
</dbReference>
<dbReference type="GO" id="GO:0009279">
    <property type="term" value="C:cell outer membrane"/>
    <property type="evidence" value="ECO:0007669"/>
    <property type="project" value="UniProtKB-SubCell"/>
</dbReference>
<evidence type="ECO:0000256" key="5">
    <source>
        <dbReference type="ARBA" id="ARBA00023136"/>
    </source>
</evidence>
<keyword evidence="5" id="KW-0472">Membrane</keyword>
<keyword evidence="2" id="KW-0813">Transport</keyword>
<dbReference type="GO" id="GO:0044718">
    <property type="term" value="P:siderophore transmembrane transport"/>
    <property type="evidence" value="ECO:0007669"/>
    <property type="project" value="TreeGrafter"/>
</dbReference>
<evidence type="ECO:0000256" key="6">
    <source>
        <dbReference type="ARBA" id="ARBA00023237"/>
    </source>
</evidence>
<feature type="domain" description="TonB-dependent receptor plug" evidence="7">
    <location>
        <begin position="121"/>
        <end position="228"/>
    </location>
</feature>
<keyword evidence="4" id="KW-0732">Signal</keyword>
<reference evidence="8" key="1">
    <citation type="submission" date="2018-05" db="EMBL/GenBank/DDBJ databases">
        <authorList>
            <person name="Lanie J.A."/>
            <person name="Ng W.-L."/>
            <person name="Kazmierczak K.M."/>
            <person name="Andrzejewski T.M."/>
            <person name="Davidsen T.M."/>
            <person name="Wayne K.J."/>
            <person name="Tettelin H."/>
            <person name="Glass J.I."/>
            <person name="Rusch D."/>
            <person name="Podicherti R."/>
            <person name="Tsui H.-C.T."/>
            <person name="Winkler M.E."/>
        </authorList>
    </citation>
    <scope>NUCLEOTIDE SEQUENCE</scope>
</reference>
<dbReference type="PROSITE" id="PS52016">
    <property type="entry name" value="TONB_DEPENDENT_REC_3"/>
    <property type="match status" value="1"/>
</dbReference>
<feature type="non-terminal residue" evidence="8">
    <location>
        <position position="1"/>
    </location>
</feature>
<evidence type="ECO:0000256" key="4">
    <source>
        <dbReference type="ARBA" id="ARBA00022729"/>
    </source>
</evidence>
<evidence type="ECO:0000256" key="1">
    <source>
        <dbReference type="ARBA" id="ARBA00004571"/>
    </source>
</evidence>
<accession>A0A381NQT5</accession>
<comment type="subcellular location">
    <subcellularLocation>
        <location evidence="1">Cell outer membrane</location>
        <topology evidence="1">Multi-pass membrane protein</topology>
    </subcellularLocation>
</comment>
<dbReference type="AlphaFoldDB" id="A0A381NQT5"/>
<feature type="non-terminal residue" evidence="8">
    <location>
        <position position="912"/>
    </location>
</feature>